<comment type="caution">
    <text evidence="1">The sequence shown here is derived from an EMBL/GenBank/DDBJ whole genome shotgun (WGS) entry which is preliminary data.</text>
</comment>
<accession>A0A2A5QRS6</accession>
<evidence type="ECO:0000313" key="2">
    <source>
        <dbReference type="Proteomes" id="UP000219689"/>
    </source>
</evidence>
<evidence type="ECO:0000313" key="1">
    <source>
        <dbReference type="EMBL" id="PCR89463.1"/>
    </source>
</evidence>
<dbReference type="EMBL" id="NXNI01000001">
    <property type="protein sequence ID" value="PCR89463.1"/>
    <property type="molecule type" value="Genomic_DNA"/>
</dbReference>
<dbReference type="AlphaFoldDB" id="A0A2A5QRS6"/>
<sequence>MPNYEDYLEHFFEKAETSIREGKGQELTDNLSHLAELIQKLIDKETVLEGQFRADYRFCKRRYIRLYNNILDNGADEDLRETVINSISAEANYARQANDRDAFDQLLNALTSCYVSSYPKPGFDDAIEQFFERYNTLQYGIAQNFQDADNVEQLAKSREIIETLLEYYREIWRYSVEYECKDSIKRLHNNLTDVRAFERFRYSHTGVPSDGNAQDILAVKQKLANTFRKCIQIQKFAAYSWAYKLYAEDVYSDKNFIQTLYRDYAEKNFSSIKSLSETYFEIGSVLDQDPYWENWETSRQLQNAVGPIMTSMGTNTWVPKFYLAFSLYLFDENTQDRFSNSTPEEVPIPAGRQYRRDLNSLHDKVQEFKDDYLLDFLLDSHVDLDKRVEILSKTFDQAHSHAEKQAIMRVRNHQIEPEYLDSWEEQINDQFDSSSLLRQGLKEAGLLREKPFPPNIDGIRVSAIYPPKRMFVPEEGVSKPITTTFRGVFDRYNEYVLRRLTLEEHNVDSIDELLNEIEDQVRKRDASVILLQTGEHRRRLLDDDRFAHDGDISHSHHSFLDIPILTEPTDTYTALLLLENESRGVEFVDGDGQALDVKAAPGEETAVLDMSNEPLESIPYKQAPHDYVELDIRLRGFIQSKELDGVLFHLDPEAHD</sequence>
<keyword evidence="2" id="KW-1185">Reference proteome</keyword>
<reference evidence="1 2" key="1">
    <citation type="submission" date="2017-09" db="EMBL/GenBank/DDBJ databases">
        <title>Genome sequences of Natrinema ejinorence JCM 13890T.</title>
        <authorList>
            <person name="Roh S.W."/>
            <person name="Kim Y.B."/>
            <person name="Kim J.Y."/>
        </authorList>
    </citation>
    <scope>NUCLEOTIDE SEQUENCE [LARGE SCALE GENOMIC DNA]</scope>
    <source>
        <strain evidence="1 2">JCM 13890</strain>
    </source>
</reference>
<organism evidence="1 2">
    <name type="scientific">Natrinema ejinorense</name>
    <dbReference type="NCBI Taxonomy" id="373386"/>
    <lineage>
        <taxon>Archaea</taxon>
        <taxon>Methanobacteriati</taxon>
        <taxon>Methanobacteriota</taxon>
        <taxon>Stenosarchaea group</taxon>
        <taxon>Halobacteria</taxon>
        <taxon>Halobacteriales</taxon>
        <taxon>Natrialbaceae</taxon>
        <taxon>Natrinema</taxon>
    </lineage>
</organism>
<name>A0A2A5QRS6_9EURY</name>
<dbReference type="OrthoDB" id="343184at2157"/>
<dbReference type="RefSeq" id="WP_097378408.1">
    <property type="nucleotide sequence ID" value="NZ_NXNI01000001.1"/>
</dbReference>
<proteinExistence type="predicted"/>
<dbReference type="Proteomes" id="UP000219689">
    <property type="component" value="Unassembled WGS sequence"/>
</dbReference>
<protein>
    <submittedName>
        <fullName evidence="1">Uncharacterized protein</fullName>
    </submittedName>
</protein>
<gene>
    <name evidence="1" type="ORF">CP557_02260</name>
</gene>